<feature type="transmembrane region" description="Helical" evidence="1">
    <location>
        <begin position="147"/>
        <end position="168"/>
    </location>
</feature>
<dbReference type="EMBL" id="QFQI01000001">
    <property type="protein sequence ID" value="PZQ62847.1"/>
    <property type="molecule type" value="Genomic_DNA"/>
</dbReference>
<keyword evidence="1" id="KW-1133">Transmembrane helix</keyword>
<reference evidence="2 3" key="1">
    <citation type="submission" date="2017-08" db="EMBL/GenBank/DDBJ databases">
        <title>Infants hospitalized years apart are colonized by the same room-sourced microbial strains.</title>
        <authorList>
            <person name="Brooks B."/>
            <person name="Olm M.R."/>
            <person name="Firek B.A."/>
            <person name="Baker R."/>
            <person name="Thomas B.C."/>
            <person name="Morowitz M.J."/>
            <person name="Banfield J.F."/>
        </authorList>
    </citation>
    <scope>NUCLEOTIDE SEQUENCE [LARGE SCALE GENOMIC DNA]</scope>
    <source>
        <strain evidence="2">S2_005_001_R1_22</strain>
    </source>
</reference>
<dbReference type="Proteomes" id="UP000249229">
    <property type="component" value="Unassembled WGS sequence"/>
</dbReference>
<feature type="transmembrane region" description="Helical" evidence="1">
    <location>
        <begin position="391"/>
        <end position="413"/>
    </location>
</feature>
<dbReference type="PANTHER" id="PTHR34219">
    <property type="entry name" value="IRON-REGULATED INNER MEMBRANE PROTEIN-RELATED"/>
    <property type="match status" value="1"/>
</dbReference>
<feature type="transmembrane region" description="Helical" evidence="1">
    <location>
        <begin position="191"/>
        <end position="209"/>
    </location>
</feature>
<dbReference type="InterPro" id="IPR005625">
    <property type="entry name" value="PepSY-ass_TM"/>
</dbReference>
<evidence type="ECO:0000313" key="2">
    <source>
        <dbReference type="EMBL" id="PZQ62847.1"/>
    </source>
</evidence>
<protein>
    <submittedName>
        <fullName evidence="2">PepSY domain-containing protein</fullName>
    </submittedName>
</protein>
<dbReference type="Pfam" id="PF03929">
    <property type="entry name" value="PepSY_TM"/>
    <property type="match status" value="1"/>
</dbReference>
<dbReference type="PANTHER" id="PTHR34219:SF1">
    <property type="entry name" value="PEPSY DOMAIN-CONTAINING PROTEIN"/>
    <property type="match status" value="1"/>
</dbReference>
<gene>
    <name evidence="2" type="ORF">DI544_01225</name>
</gene>
<dbReference type="AlphaFoldDB" id="A0A2W5QXR1"/>
<accession>A0A2W5QXR1</accession>
<proteinExistence type="predicted"/>
<feature type="transmembrane region" description="Helical" evidence="1">
    <location>
        <begin position="351"/>
        <end position="371"/>
    </location>
</feature>
<sequence length="439" mass="46697">MPSPRPAAIAAELQRAVWRWHFVAGVLVLPFLLWLAVTGALYLYKPEIERQVYADWIHVTPHGRPLPLDTLAARIAAQTGGHVTQLQKPLARDESWRATMTLPGGAQRMAFVDPHDGRVLGTTTPGGVMQTVKHLHSLVLAGWIGNWLIEIAAGWSIVLVLSGVYLWWPRGRSPALALRGTPAGRLFWRDLHASTGLVAGALILFLSISGMPWSAVWGRNVQAAVAGAGLGRPAAPAGDGHAGHDLPWSLQQHAMPVGGPPRVSADRALAAARARGMAPDWTLTWPATPGAPYLVSATLGPSSAAHVVYVDAANGRVLQDARFGDFGRPAQVIEWSAAVHQGKEYGEANRLVMLFACAALALLTISAPVMWWKRGARGRRNLPHGRSGAGLLAIMAVAGVVFPLTGLTMLAALGYGRVKALLGAVQNSRARNNCPASTT</sequence>
<organism evidence="2 3">
    <name type="scientific">Sphingomonas taxi</name>
    <dbReference type="NCBI Taxonomy" id="1549858"/>
    <lineage>
        <taxon>Bacteria</taxon>
        <taxon>Pseudomonadati</taxon>
        <taxon>Pseudomonadota</taxon>
        <taxon>Alphaproteobacteria</taxon>
        <taxon>Sphingomonadales</taxon>
        <taxon>Sphingomonadaceae</taxon>
        <taxon>Sphingomonas</taxon>
    </lineage>
</organism>
<feature type="transmembrane region" description="Helical" evidence="1">
    <location>
        <begin position="20"/>
        <end position="44"/>
    </location>
</feature>
<evidence type="ECO:0000313" key="3">
    <source>
        <dbReference type="Proteomes" id="UP000249229"/>
    </source>
</evidence>
<name>A0A2W5QXR1_9SPHN</name>
<keyword evidence="1" id="KW-0812">Transmembrane</keyword>
<comment type="caution">
    <text evidence="2">The sequence shown here is derived from an EMBL/GenBank/DDBJ whole genome shotgun (WGS) entry which is preliminary data.</text>
</comment>
<keyword evidence="1" id="KW-0472">Membrane</keyword>
<evidence type="ECO:0000256" key="1">
    <source>
        <dbReference type="SAM" id="Phobius"/>
    </source>
</evidence>